<gene>
    <name evidence="1" type="ORF">Pla108_37830</name>
</gene>
<proteinExistence type="predicted"/>
<reference evidence="1 2" key="1">
    <citation type="submission" date="2019-02" db="EMBL/GenBank/DDBJ databases">
        <title>Deep-cultivation of Planctomycetes and their phenomic and genomic characterization uncovers novel biology.</title>
        <authorList>
            <person name="Wiegand S."/>
            <person name="Jogler M."/>
            <person name="Boedeker C."/>
            <person name="Pinto D."/>
            <person name="Vollmers J."/>
            <person name="Rivas-Marin E."/>
            <person name="Kohn T."/>
            <person name="Peeters S.H."/>
            <person name="Heuer A."/>
            <person name="Rast P."/>
            <person name="Oberbeckmann S."/>
            <person name="Bunk B."/>
            <person name="Jeske O."/>
            <person name="Meyerdierks A."/>
            <person name="Storesund J.E."/>
            <person name="Kallscheuer N."/>
            <person name="Luecker S."/>
            <person name="Lage O.M."/>
            <person name="Pohl T."/>
            <person name="Merkel B.J."/>
            <person name="Hornburger P."/>
            <person name="Mueller R.-W."/>
            <person name="Bruemmer F."/>
            <person name="Labrenz M."/>
            <person name="Spormann A.M."/>
            <person name="Op Den Camp H."/>
            <person name="Overmann J."/>
            <person name="Amann R."/>
            <person name="Jetten M.S.M."/>
            <person name="Mascher T."/>
            <person name="Medema M.H."/>
            <person name="Devos D.P."/>
            <person name="Kaster A.-K."/>
            <person name="Ovreas L."/>
            <person name="Rohde M."/>
            <person name="Galperin M.Y."/>
            <person name="Jogler C."/>
        </authorList>
    </citation>
    <scope>NUCLEOTIDE SEQUENCE [LARGE SCALE GENOMIC DNA]</scope>
    <source>
        <strain evidence="1 2">Pla108</strain>
    </source>
</reference>
<accession>A0A5C6A4U2</accession>
<name>A0A5C6A4U2_9BACT</name>
<evidence type="ECO:0000313" key="1">
    <source>
        <dbReference type="EMBL" id="TWT94071.1"/>
    </source>
</evidence>
<sequence length="242" mass="26397">MGDLTSRSTADAAALLAALQATPKPVASVPPSLYDIASLNEVLLVDNRKASRTDRIRSTIDYDTIDSCVDCEAVLGLPTPKAGLPSEVWRCRACHAVVVTGETDETLASQRFAERIADDEKIALDQLPASQPAAFTKLIRRLTSSDYVESEKRGHPRYTVSIPAVGIPLNESRRAVHGPIRITTRDLSLKGVSAFSEKPLPTELLLIDFTLAGFVGWQAAVQVKRRRTAWFLHEFGGLFIGE</sequence>
<keyword evidence="2" id="KW-1185">Reference proteome</keyword>
<dbReference type="Proteomes" id="UP000317421">
    <property type="component" value="Unassembled WGS sequence"/>
</dbReference>
<evidence type="ECO:0008006" key="3">
    <source>
        <dbReference type="Google" id="ProtNLM"/>
    </source>
</evidence>
<comment type="caution">
    <text evidence="1">The sequence shown here is derived from an EMBL/GenBank/DDBJ whole genome shotgun (WGS) entry which is preliminary data.</text>
</comment>
<protein>
    <recommendedName>
        <fullName evidence="3">PilZ domain-containing protein</fullName>
    </recommendedName>
</protein>
<dbReference type="AlphaFoldDB" id="A0A5C6A4U2"/>
<organism evidence="1 2">
    <name type="scientific">Botrimarina colliarenosi</name>
    <dbReference type="NCBI Taxonomy" id="2528001"/>
    <lineage>
        <taxon>Bacteria</taxon>
        <taxon>Pseudomonadati</taxon>
        <taxon>Planctomycetota</taxon>
        <taxon>Planctomycetia</taxon>
        <taxon>Pirellulales</taxon>
        <taxon>Lacipirellulaceae</taxon>
        <taxon>Botrimarina</taxon>
    </lineage>
</organism>
<evidence type="ECO:0000313" key="2">
    <source>
        <dbReference type="Proteomes" id="UP000317421"/>
    </source>
</evidence>
<dbReference type="EMBL" id="SJPR01000007">
    <property type="protein sequence ID" value="TWT94071.1"/>
    <property type="molecule type" value="Genomic_DNA"/>
</dbReference>
<dbReference type="RefSeq" id="WP_146446473.1">
    <property type="nucleotide sequence ID" value="NZ_SJPR01000007.1"/>
</dbReference>